<dbReference type="EC" id="4.3.3.6" evidence="10"/>
<dbReference type="GO" id="GO:0042823">
    <property type="term" value="P:pyridoxal phosphate biosynthetic process"/>
    <property type="evidence" value="ECO:0007669"/>
    <property type="project" value="UniProtKB-UniRule"/>
</dbReference>
<comment type="similarity">
    <text evidence="1 10">Belongs to the glutaminase PdxT/SNO family.</text>
</comment>
<evidence type="ECO:0000256" key="4">
    <source>
        <dbReference type="ARBA" id="ARBA00022962"/>
    </source>
</evidence>
<dbReference type="CDD" id="cd01749">
    <property type="entry name" value="GATase1_PB"/>
    <property type="match status" value="1"/>
</dbReference>
<evidence type="ECO:0000256" key="8">
    <source>
        <dbReference type="ARBA" id="ARBA00054599"/>
    </source>
</evidence>
<dbReference type="SUPFAM" id="SSF52317">
    <property type="entry name" value="Class I glutamine amidotransferase-like"/>
    <property type="match status" value="1"/>
</dbReference>
<evidence type="ECO:0000256" key="1">
    <source>
        <dbReference type="ARBA" id="ARBA00008345"/>
    </source>
</evidence>
<dbReference type="EMBL" id="DRBW01000256">
    <property type="protein sequence ID" value="HDM90938.1"/>
    <property type="molecule type" value="Genomic_DNA"/>
</dbReference>
<evidence type="ECO:0000313" key="13">
    <source>
        <dbReference type="EMBL" id="HDM90938.1"/>
    </source>
</evidence>
<keyword evidence="4 10" id="KW-0315">Glutamine amidotransferase</keyword>
<dbReference type="GO" id="GO:0006543">
    <property type="term" value="P:L-glutamine catabolic process"/>
    <property type="evidence" value="ECO:0007669"/>
    <property type="project" value="UniProtKB-UniRule"/>
</dbReference>
<evidence type="ECO:0000256" key="11">
    <source>
        <dbReference type="PIRSR" id="PIRSR005639-1"/>
    </source>
</evidence>
<dbReference type="NCBIfam" id="TIGR03800">
    <property type="entry name" value="PLP_synth_Pdx2"/>
    <property type="match status" value="1"/>
</dbReference>
<evidence type="ECO:0000256" key="7">
    <source>
        <dbReference type="ARBA" id="ARBA00049534"/>
    </source>
</evidence>
<dbReference type="PROSITE" id="PS01236">
    <property type="entry name" value="PDXT_SNO_1"/>
    <property type="match status" value="1"/>
</dbReference>
<gene>
    <name evidence="10 13" type="primary">pdxT</name>
    <name evidence="13" type="ORF">ENG67_07010</name>
</gene>
<dbReference type="GO" id="GO:0005829">
    <property type="term" value="C:cytosol"/>
    <property type="evidence" value="ECO:0007669"/>
    <property type="project" value="TreeGrafter"/>
</dbReference>
<feature type="binding site" evidence="10 12">
    <location>
        <position position="106"/>
    </location>
    <ligand>
        <name>L-glutamine</name>
        <dbReference type="ChEBI" id="CHEBI:58359"/>
    </ligand>
</feature>
<evidence type="ECO:0000256" key="5">
    <source>
        <dbReference type="ARBA" id="ARBA00023239"/>
    </source>
</evidence>
<dbReference type="HAMAP" id="MF_01615">
    <property type="entry name" value="PdxT"/>
    <property type="match status" value="1"/>
</dbReference>
<dbReference type="InterPro" id="IPR002161">
    <property type="entry name" value="PdxT/SNO"/>
</dbReference>
<comment type="catalytic activity">
    <reaction evidence="6 10">
        <text>aldehydo-D-ribose 5-phosphate + D-glyceraldehyde 3-phosphate + L-glutamine = pyridoxal 5'-phosphate + L-glutamate + phosphate + 3 H2O + H(+)</text>
        <dbReference type="Rhea" id="RHEA:31507"/>
        <dbReference type="ChEBI" id="CHEBI:15377"/>
        <dbReference type="ChEBI" id="CHEBI:15378"/>
        <dbReference type="ChEBI" id="CHEBI:29985"/>
        <dbReference type="ChEBI" id="CHEBI:43474"/>
        <dbReference type="ChEBI" id="CHEBI:58273"/>
        <dbReference type="ChEBI" id="CHEBI:58359"/>
        <dbReference type="ChEBI" id="CHEBI:59776"/>
        <dbReference type="ChEBI" id="CHEBI:597326"/>
        <dbReference type="EC" id="4.3.3.6"/>
    </reaction>
</comment>
<protein>
    <recommendedName>
        <fullName evidence="10">Pyridoxal 5'-phosphate synthase subunit PdxT</fullName>
        <ecNumber evidence="10">4.3.3.6</ecNumber>
    </recommendedName>
    <alternativeName>
        <fullName evidence="10">Pdx2</fullName>
    </alternativeName>
    <alternativeName>
        <fullName evidence="10">Pyridoxal 5'-phosphate synthase glutaminase subunit</fullName>
        <ecNumber evidence="10">3.5.1.2</ecNumber>
    </alternativeName>
</protein>
<comment type="pathway">
    <text evidence="10">Cofactor biosynthesis; pyridoxal 5'-phosphate biosynthesis.</text>
</comment>
<keyword evidence="3 10" id="KW-0663">Pyridoxal phosphate</keyword>
<evidence type="ECO:0000256" key="9">
    <source>
        <dbReference type="ARBA" id="ARBA00064749"/>
    </source>
</evidence>
<dbReference type="GO" id="GO:0004359">
    <property type="term" value="F:glutaminase activity"/>
    <property type="evidence" value="ECO:0007669"/>
    <property type="project" value="UniProtKB-UniRule"/>
</dbReference>
<dbReference type="InterPro" id="IPR029062">
    <property type="entry name" value="Class_I_gatase-like"/>
</dbReference>
<keyword evidence="5 10" id="KW-0456">Lyase</keyword>
<evidence type="ECO:0000256" key="3">
    <source>
        <dbReference type="ARBA" id="ARBA00022898"/>
    </source>
</evidence>
<dbReference type="UniPathway" id="UPA00245"/>
<dbReference type="PROSITE" id="PS51273">
    <property type="entry name" value="GATASE_TYPE_1"/>
    <property type="match status" value="1"/>
</dbReference>
<dbReference type="GO" id="GO:1903600">
    <property type="term" value="C:glutaminase complex"/>
    <property type="evidence" value="ECO:0007669"/>
    <property type="project" value="TreeGrafter"/>
</dbReference>
<dbReference type="AlphaFoldDB" id="A0A7C0XE54"/>
<feature type="binding site" evidence="10 12">
    <location>
        <begin position="135"/>
        <end position="136"/>
    </location>
    <ligand>
        <name>L-glutamine</name>
        <dbReference type="ChEBI" id="CHEBI:58359"/>
    </ligand>
</feature>
<evidence type="ECO:0000256" key="10">
    <source>
        <dbReference type="HAMAP-Rule" id="MF_01615"/>
    </source>
</evidence>
<dbReference type="GO" id="GO:0036381">
    <property type="term" value="F:pyridoxal 5'-phosphate synthase (glutamine hydrolysing) activity"/>
    <property type="evidence" value="ECO:0007669"/>
    <property type="project" value="UniProtKB-UniRule"/>
</dbReference>
<sequence>MKISVLALQGDFAEHAEYFRKAGAEVELVKSADKIRNSEALVIPGGESTTYNRLMKRFGIIDALKELKEKKVPVFGTCNGLILLARSATGEDPDYSLGFLDITVSRNAYGRQRESFEADISLHIDGESSFRGIFIRAPKILEVGSSVEVLAKLGDEPVLVRQGPFLGATFHPELTDDTRIAEYFLRLAEKATS</sequence>
<dbReference type="PANTHER" id="PTHR31559:SF0">
    <property type="entry name" value="PYRIDOXAL 5'-PHOSPHATE SYNTHASE SUBUNIT SNO1-RELATED"/>
    <property type="match status" value="1"/>
</dbReference>
<comment type="function">
    <text evidence="8 10">Catalyzes the hydrolysis of glutamine to glutamate and ammonia as part of the biosynthesis of pyridoxal 5'-phosphate. The resulting ammonia molecule is channeled to the active site of PdxS.</text>
</comment>
<dbReference type="GO" id="GO:0008614">
    <property type="term" value="P:pyridoxine metabolic process"/>
    <property type="evidence" value="ECO:0007669"/>
    <property type="project" value="TreeGrafter"/>
</dbReference>
<evidence type="ECO:0000256" key="2">
    <source>
        <dbReference type="ARBA" id="ARBA00022801"/>
    </source>
</evidence>
<dbReference type="PANTHER" id="PTHR31559">
    <property type="entry name" value="PYRIDOXAL 5'-PHOSPHATE SYNTHASE SUBUNIT SNO"/>
    <property type="match status" value="1"/>
</dbReference>
<feature type="active site" description="Charge relay system" evidence="10 11">
    <location>
        <position position="171"/>
    </location>
</feature>
<comment type="caution">
    <text evidence="13">The sequence shown here is derived from an EMBL/GenBank/DDBJ whole genome shotgun (WGS) entry which is preliminary data.</text>
</comment>
<keyword evidence="2 10" id="KW-0378">Hydrolase</keyword>
<dbReference type="FunFam" id="3.40.50.880:FF:000010">
    <property type="entry name" value="uncharacterized protein LOC100176842 isoform X2"/>
    <property type="match status" value="1"/>
</dbReference>
<accession>A0A7C0XE54</accession>
<dbReference type="PIRSF" id="PIRSF005639">
    <property type="entry name" value="Glut_amidoT_SNO"/>
    <property type="match status" value="1"/>
</dbReference>
<reference evidence="13" key="1">
    <citation type="journal article" date="2020" name="mSystems">
        <title>Genome- and Community-Level Interaction Insights into Carbon Utilization and Element Cycling Functions of Hydrothermarchaeota in Hydrothermal Sediment.</title>
        <authorList>
            <person name="Zhou Z."/>
            <person name="Liu Y."/>
            <person name="Xu W."/>
            <person name="Pan J."/>
            <person name="Luo Z.H."/>
            <person name="Li M."/>
        </authorList>
    </citation>
    <scope>NUCLEOTIDE SEQUENCE [LARGE SCALE GENOMIC DNA]</scope>
    <source>
        <strain evidence="13">HyVt-237</strain>
    </source>
</reference>
<feature type="active site" description="Nucleophile" evidence="10 11">
    <location>
        <position position="78"/>
    </location>
</feature>
<feature type="binding site" evidence="10 12">
    <location>
        <begin position="46"/>
        <end position="48"/>
    </location>
    <ligand>
        <name>L-glutamine</name>
        <dbReference type="ChEBI" id="CHEBI:58359"/>
    </ligand>
</feature>
<evidence type="ECO:0000256" key="12">
    <source>
        <dbReference type="PIRSR" id="PIRSR005639-2"/>
    </source>
</evidence>
<dbReference type="Pfam" id="PF01174">
    <property type="entry name" value="SNO"/>
    <property type="match status" value="1"/>
</dbReference>
<comment type="subunit">
    <text evidence="9 10">In the presence of PdxS, forms a dodecamer of heterodimers. Only shows activity in the heterodimer.</text>
</comment>
<comment type="catalytic activity">
    <reaction evidence="7 10">
        <text>L-glutamine + H2O = L-glutamate + NH4(+)</text>
        <dbReference type="Rhea" id="RHEA:15889"/>
        <dbReference type="ChEBI" id="CHEBI:15377"/>
        <dbReference type="ChEBI" id="CHEBI:28938"/>
        <dbReference type="ChEBI" id="CHEBI:29985"/>
        <dbReference type="ChEBI" id="CHEBI:58359"/>
        <dbReference type="EC" id="3.5.1.2"/>
    </reaction>
</comment>
<dbReference type="Proteomes" id="UP000885931">
    <property type="component" value="Unassembled WGS sequence"/>
</dbReference>
<evidence type="ECO:0000256" key="6">
    <source>
        <dbReference type="ARBA" id="ARBA00047992"/>
    </source>
</evidence>
<organism evidence="13">
    <name type="scientific">candidate division WOR-3 bacterium</name>
    <dbReference type="NCBI Taxonomy" id="2052148"/>
    <lineage>
        <taxon>Bacteria</taxon>
        <taxon>Bacteria division WOR-3</taxon>
    </lineage>
</organism>
<proteinExistence type="inferred from homology"/>
<dbReference type="Gene3D" id="3.40.50.880">
    <property type="match status" value="1"/>
</dbReference>
<feature type="active site" description="Charge relay system" evidence="10 11">
    <location>
        <position position="173"/>
    </location>
</feature>
<name>A0A7C0XE54_UNCW3</name>
<dbReference type="PROSITE" id="PS51130">
    <property type="entry name" value="PDXT_SNO_2"/>
    <property type="match status" value="1"/>
</dbReference>
<dbReference type="InterPro" id="IPR021196">
    <property type="entry name" value="PdxT/SNO_CS"/>
</dbReference>
<dbReference type="EC" id="3.5.1.2" evidence="10"/>